<sequence length="610" mass="68658">MASRDHVFTSIGSGNRPTRSTRSWTDANGVHYTVDSTSWSGPGISFGAMTGSANGGLRSFTTPLSSSRPRSGLFGNAFGLLDDLLSTQQQRQHDEFVTSMGQGQAAPRSRARVEVESDTDDEDLTYENEVYERNPRSRPKSMFGRLKDKLLDGKQRPRRSRESSHERSYSHSRERSPVHAPQPQPERRRSSYRTDTREPTWSQAPRERTRPEFIEVDYEEDDEEEVIPPVPRRSTAQPDLSILEALESVVESERRAVRACKKRLEQAIRQPGTSSSYLQRMVDELKGHEISLTQAQNNLDEAKAGQTRSSRPRPQSFHPRMSQQQQPQPRRTQSRSFEDEFLSPFDGFPSFFSAPGSQHPDPIFRAFEELDSFGPFGRGGFAMHEQMFGNMRPESGNFRYFSSPNGVPPSAQQRKGARYSTHNAAPPPNVQFSTFAPPPPPPPQPPANLLKPEEAKCLFKIYNEHWNNLSPSDPNIPYPARNLQARNLTTRDSIWAPTCNAPVATWSDEDIMKSNAQAFYLGVVGLTPEYSESSASGRILMGFDRGKANPAQVKVLVDLLKKERMRWHSDRLGKRNGNAGGEGVNEGLQRDVRARAVFHAVCELIEWASQ</sequence>
<feature type="compositionally biased region" description="Polar residues" evidence="1">
    <location>
        <begin position="10"/>
        <end position="24"/>
    </location>
</feature>
<feature type="compositionally biased region" description="Acidic residues" evidence="1">
    <location>
        <begin position="214"/>
        <end position="226"/>
    </location>
</feature>
<proteinExistence type="predicted"/>
<feature type="region of interest" description="Disordered" evidence="1">
    <location>
        <begin position="400"/>
        <end position="427"/>
    </location>
</feature>
<feature type="compositionally biased region" description="Low complexity" evidence="1">
    <location>
        <begin position="319"/>
        <end position="335"/>
    </location>
</feature>
<evidence type="ECO:0000256" key="1">
    <source>
        <dbReference type="SAM" id="MobiDB-lite"/>
    </source>
</evidence>
<dbReference type="EMBL" id="CAVMBE010000030">
    <property type="protein sequence ID" value="CAK4025976.1"/>
    <property type="molecule type" value="Genomic_DNA"/>
</dbReference>
<feature type="compositionally biased region" description="Basic and acidic residues" evidence="1">
    <location>
        <begin position="185"/>
        <end position="198"/>
    </location>
</feature>
<feature type="region of interest" description="Disordered" evidence="1">
    <location>
        <begin position="97"/>
        <end position="234"/>
    </location>
</feature>
<keyword evidence="3" id="KW-1185">Reference proteome</keyword>
<feature type="region of interest" description="Disordered" evidence="1">
    <location>
        <begin position="296"/>
        <end position="337"/>
    </location>
</feature>
<comment type="caution">
    <text evidence="2">The sequence shown here is derived from an EMBL/GenBank/DDBJ whole genome shotgun (WGS) entry which is preliminary data.</text>
</comment>
<feature type="compositionally biased region" description="Polar residues" evidence="1">
    <location>
        <begin position="400"/>
        <end position="413"/>
    </location>
</feature>
<dbReference type="Proteomes" id="UP001296104">
    <property type="component" value="Unassembled WGS sequence"/>
</dbReference>
<feature type="region of interest" description="Disordered" evidence="1">
    <location>
        <begin position="1"/>
        <end position="24"/>
    </location>
</feature>
<accession>A0AAI8YZU2</accession>
<protein>
    <submittedName>
        <fullName evidence="2">Uncharacterized protein</fullName>
    </submittedName>
</protein>
<feature type="compositionally biased region" description="Basic and acidic residues" evidence="1">
    <location>
        <begin position="145"/>
        <end position="177"/>
    </location>
</feature>
<organism evidence="2 3">
    <name type="scientific">Lecanosticta acicola</name>
    <dbReference type="NCBI Taxonomy" id="111012"/>
    <lineage>
        <taxon>Eukaryota</taxon>
        <taxon>Fungi</taxon>
        <taxon>Dikarya</taxon>
        <taxon>Ascomycota</taxon>
        <taxon>Pezizomycotina</taxon>
        <taxon>Dothideomycetes</taxon>
        <taxon>Dothideomycetidae</taxon>
        <taxon>Mycosphaerellales</taxon>
        <taxon>Mycosphaerellaceae</taxon>
        <taxon>Lecanosticta</taxon>
    </lineage>
</organism>
<name>A0AAI8YZU2_9PEZI</name>
<evidence type="ECO:0000313" key="2">
    <source>
        <dbReference type="EMBL" id="CAK4025976.1"/>
    </source>
</evidence>
<dbReference type="AlphaFoldDB" id="A0AAI8YZU2"/>
<evidence type="ECO:0000313" key="3">
    <source>
        <dbReference type="Proteomes" id="UP001296104"/>
    </source>
</evidence>
<gene>
    <name evidence="2" type="ORF">LECACI_7A004995</name>
</gene>
<reference evidence="2" key="1">
    <citation type="submission" date="2023-11" db="EMBL/GenBank/DDBJ databases">
        <authorList>
            <person name="Alioto T."/>
            <person name="Alioto T."/>
            <person name="Gomez Garrido J."/>
        </authorList>
    </citation>
    <scope>NUCLEOTIDE SEQUENCE</scope>
</reference>
<feature type="compositionally biased region" description="Acidic residues" evidence="1">
    <location>
        <begin position="116"/>
        <end position="126"/>
    </location>
</feature>